<organism evidence="1">
    <name type="scientific">marine metagenome</name>
    <dbReference type="NCBI Taxonomy" id="408172"/>
    <lineage>
        <taxon>unclassified sequences</taxon>
        <taxon>metagenomes</taxon>
        <taxon>ecological metagenomes</taxon>
    </lineage>
</organism>
<gene>
    <name evidence="1" type="ORF">METZ01_LOCUS446558</name>
</gene>
<name>A0A382ZDV4_9ZZZZ</name>
<dbReference type="AlphaFoldDB" id="A0A382ZDV4"/>
<reference evidence="1" key="1">
    <citation type="submission" date="2018-05" db="EMBL/GenBank/DDBJ databases">
        <authorList>
            <person name="Lanie J.A."/>
            <person name="Ng W.-L."/>
            <person name="Kazmierczak K.M."/>
            <person name="Andrzejewski T.M."/>
            <person name="Davidsen T.M."/>
            <person name="Wayne K.J."/>
            <person name="Tettelin H."/>
            <person name="Glass J.I."/>
            <person name="Rusch D."/>
            <person name="Podicherti R."/>
            <person name="Tsui H.-C.T."/>
            <person name="Winkler M.E."/>
        </authorList>
    </citation>
    <scope>NUCLEOTIDE SEQUENCE</scope>
</reference>
<feature type="non-terminal residue" evidence="1">
    <location>
        <position position="101"/>
    </location>
</feature>
<evidence type="ECO:0000313" key="1">
    <source>
        <dbReference type="EMBL" id="SVD93704.1"/>
    </source>
</evidence>
<proteinExistence type="predicted"/>
<accession>A0A382ZDV4</accession>
<sequence>MLMSMIEKFNKVSQKISTSKVDGITYFPRVRLPGVDTLVDVYEKNDDGKRVKTGETQVVKADPNLTCQDILDVMYSVHGDEFKQIMLKRCVTVLFSTGAKK</sequence>
<protein>
    <submittedName>
        <fullName evidence="1">Uncharacterized protein</fullName>
    </submittedName>
</protein>
<dbReference type="EMBL" id="UINC01183119">
    <property type="protein sequence ID" value="SVD93704.1"/>
    <property type="molecule type" value="Genomic_DNA"/>
</dbReference>